<evidence type="ECO:0000256" key="5">
    <source>
        <dbReference type="ARBA" id="ARBA00022729"/>
    </source>
</evidence>
<dbReference type="PANTHER" id="PTHR48052">
    <property type="entry name" value="UNNAMED PRODUCT"/>
    <property type="match status" value="1"/>
</dbReference>
<evidence type="ECO:0000256" key="3">
    <source>
        <dbReference type="ARBA" id="ARBA00022475"/>
    </source>
</evidence>
<sequence length="160" mass="17448">MYNKMSGSIPNVIADLPVIDTFLVWNNYFSGPLLQKLGKNSKLKYVDVSTNGFTGSIPPDICAEIYVAIPGDITQASKLEYVNVSNNQYLGGVIPNEIWSMPRLQNFSASSCGISSNLPPFTSYKSIEVIELDMNSLSGTVPESVAKCKALERMSLASNR</sequence>
<proteinExistence type="inferred from homology"/>
<dbReference type="Gene3D" id="3.80.10.10">
    <property type="entry name" value="Ribonuclease Inhibitor"/>
    <property type="match status" value="2"/>
</dbReference>
<keyword evidence="4" id="KW-0812">Transmembrane</keyword>
<comment type="similarity">
    <text evidence="2">Belongs to the RLP family.</text>
</comment>
<keyword evidence="11" id="KW-1185">Reference proteome</keyword>
<comment type="caution">
    <text evidence="10">The sequence shown here is derived from an EMBL/GenBank/DDBJ whole genome shotgun (WGS) entry which is preliminary data.</text>
</comment>
<keyword evidence="7" id="KW-0472">Membrane</keyword>
<organism evidence="10 11">
    <name type="scientific">Coptis chinensis</name>
    <dbReference type="NCBI Taxonomy" id="261450"/>
    <lineage>
        <taxon>Eukaryota</taxon>
        <taxon>Viridiplantae</taxon>
        <taxon>Streptophyta</taxon>
        <taxon>Embryophyta</taxon>
        <taxon>Tracheophyta</taxon>
        <taxon>Spermatophyta</taxon>
        <taxon>Magnoliopsida</taxon>
        <taxon>Ranunculales</taxon>
        <taxon>Ranunculaceae</taxon>
        <taxon>Coptidoideae</taxon>
        <taxon>Coptis</taxon>
    </lineage>
</organism>
<keyword evidence="8" id="KW-0675">Receptor</keyword>
<dbReference type="Proteomes" id="UP000631114">
    <property type="component" value="Unassembled WGS sequence"/>
</dbReference>
<gene>
    <name evidence="10" type="ORF">IFM89_034137</name>
</gene>
<dbReference type="PANTHER" id="PTHR48052:SF27">
    <property type="entry name" value="LEUCINE-RICH REPEAT RECEPTOR-LIKE PROTEIN KINASE"/>
    <property type="match status" value="1"/>
</dbReference>
<evidence type="ECO:0000256" key="9">
    <source>
        <dbReference type="ARBA" id="ARBA00023180"/>
    </source>
</evidence>
<evidence type="ECO:0000256" key="4">
    <source>
        <dbReference type="ARBA" id="ARBA00022692"/>
    </source>
</evidence>
<keyword evidence="3" id="KW-1003">Cell membrane</keyword>
<evidence type="ECO:0000256" key="6">
    <source>
        <dbReference type="ARBA" id="ARBA00022989"/>
    </source>
</evidence>
<dbReference type="AlphaFoldDB" id="A0A835HZ17"/>
<dbReference type="OrthoDB" id="676979at2759"/>
<protein>
    <submittedName>
        <fullName evidence="10">Uncharacterized protein</fullName>
    </submittedName>
</protein>
<dbReference type="Pfam" id="PF00560">
    <property type="entry name" value="LRR_1"/>
    <property type="match status" value="2"/>
</dbReference>
<evidence type="ECO:0000313" key="10">
    <source>
        <dbReference type="EMBL" id="KAF9607371.1"/>
    </source>
</evidence>
<dbReference type="InterPro" id="IPR001611">
    <property type="entry name" value="Leu-rich_rpt"/>
</dbReference>
<evidence type="ECO:0000256" key="1">
    <source>
        <dbReference type="ARBA" id="ARBA00004251"/>
    </source>
</evidence>
<keyword evidence="5" id="KW-0732">Signal</keyword>
<dbReference type="InterPro" id="IPR032675">
    <property type="entry name" value="LRR_dom_sf"/>
</dbReference>
<comment type="subcellular location">
    <subcellularLocation>
        <location evidence="1">Cell membrane</location>
        <topology evidence="1">Single-pass type I membrane protein</topology>
    </subcellularLocation>
</comment>
<dbReference type="GO" id="GO:0005886">
    <property type="term" value="C:plasma membrane"/>
    <property type="evidence" value="ECO:0007669"/>
    <property type="project" value="UniProtKB-SubCell"/>
</dbReference>
<evidence type="ECO:0000256" key="8">
    <source>
        <dbReference type="ARBA" id="ARBA00023170"/>
    </source>
</evidence>
<evidence type="ECO:0000256" key="2">
    <source>
        <dbReference type="ARBA" id="ARBA00009592"/>
    </source>
</evidence>
<dbReference type="EMBL" id="JADFTS010000005">
    <property type="protein sequence ID" value="KAF9607371.1"/>
    <property type="molecule type" value="Genomic_DNA"/>
</dbReference>
<evidence type="ECO:0000256" key="7">
    <source>
        <dbReference type="ARBA" id="ARBA00023136"/>
    </source>
</evidence>
<accession>A0A835HZ17</accession>
<name>A0A835HZ17_9MAGN</name>
<keyword evidence="9" id="KW-0325">Glycoprotein</keyword>
<evidence type="ECO:0000313" key="11">
    <source>
        <dbReference type="Proteomes" id="UP000631114"/>
    </source>
</evidence>
<keyword evidence="6" id="KW-1133">Transmembrane helix</keyword>
<dbReference type="SUPFAM" id="SSF52058">
    <property type="entry name" value="L domain-like"/>
    <property type="match status" value="1"/>
</dbReference>
<reference evidence="10 11" key="1">
    <citation type="submission" date="2020-10" db="EMBL/GenBank/DDBJ databases">
        <title>The Coptis chinensis genome and diversification of protoberbering-type alkaloids.</title>
        <authorList>
            <person name="Wang B."/>
            <person name="Shu S."/>
            <person name="Song C."/>
            <person name="Liu Y."/>
        </authorList>
    </citation>
    <scope>NUCLEOTIDE SEQUENCE [LARGE SCALE GENOMIC DNA]</scope>
    <source>
        <strain evidence="10">HL-2020</strain>
        <tissue evidence="10">Leaf</tissue>
    </source>
</reference>